<dbReference type="OMA" id="ACCAERE"/>
<organism evidence="3 4">
    <name type="scientific">Trypanosoma rangeli</name>
    <dbReference type="NCBI Taxonomy" id="5698"/>
    <lineage>
        <taxon>Eukaryota</taxon>
        <taxon>Discoba</taxon>
        <taxon>Euglenozoa</taxon>
        <taxon>Kinetoplastea</taxon>
        <taxon>Metakinetoplastina</taxon>
        <taxon>Trypanosomatida</taxon>
        <taxon>Trypanosomatidae</taxon>
        <taxon>Trypanosoma</taxon>
        <taxon>Herpetosoma</taxon>
    </lineage>
</organism>
<proteinExistence type="predicted"/>
<feature type="coiled-coil region" evidence="1">
    <location>
        <begin position="65"/>
        <end position="92"/>
    </location>
</feature>
<evidence type="ECO:0000313" key="3">
    <source>
        <dbReference type="EMBL" id="RNF04617.1"/>
    </source>
</evidence>
<accession>A0A3R7LWB7</accession>
<name>A0A3R7LWB7_TRYRA</name>
<sequence length="198" mass="21919">MASTRYRVFEKSGGLGEVVQVTVRDVGVNTGENTPALFVSPLRDTAASTGGRLFCPYNEAACAACAHRQQRMQRLEARVAQLEQQLRVNDILGALMSSMEVQRTAPRKDGGARRSRSSRSRFSPEQKAEAEASNETLLEMMQEELKRQDLLHALMDLMERPTHAERMEIMKPVPKTAVKLLFTPPKKASSGAVAKSTM</sequence>
<dbReference type="OrthoDB" id="247236at2759"/>
<gene>
    <name evidence="3" type="ORF">TraAM80_05020</name>
</gene>
<dbReference type="GeneID" id="40328953"/>
<keyword evidence="4" id="KW-1185">Reference proteome</keyword>
<dbReference type="RefSeq" id="XP_029238207.1">
    <property type="nucleotide sequence ID" value="XM_029381916.1"/>
</dbReference>
<evidence type="ECO:0000313" key="4">
    <source>
        <dbReference type="Proteomes" id="UP000283634"/>
    </source>
</evidence>
<evidence type="ECO:0000256" key="2">
    <source>
        <dbReference type="SAM" id="MobiDB-lite"/>
    </source>
</evidence>
<dbReference type="EMBL" id="MKGL01000158">
    <property type="protein sequence ID" value="RNF04617.1"/>
    <property type="molecule type" value="Genomic_DNA"/>
</dbReference>
<keyword evidence="1" id="KW-0175">Coiled coil</keyword>
<dbReference type="Proteomes" id="UP000283634">
    <property type="component" value="Unassembled WGS sequence"/>
</dbReference>
<reference evidence="3 4" key="1">
    <citation type="journal article" date="2018" name="BMC Genomics">
        <title>Genomic comparison of Trypanosoma conorhini and Trypanosoma rangeli to Trypanosoma cruzi strains of high and low virulence.</title>
        <authorList>
            <person name="Bradwell K.R."/>
            <person name="Koparde V.N."/>
            <person name="Matveyev A.V."/>
            <person name="Serrano M.G."/>
            <person name="Alves J.M."/>
            <person name="Parikh H."/>
            <person name="Huang B."/>
            <person name="Lee V."/>
            <person name="Espinosa-Alvarez O."/>
            <person name="Ortiz P.A."/>
            <person name="Costa-Martins A.G."/>
            <person name="Teixeira M.M."/>
            <person name="Buck G.A."/>
        </authorList>
    </citation>
    <scope>NUCLEOTIDE SEQUENCE [LARGE SCALE GENOMIC DNA]</scope>
    <source>
        <strain evidence="3 4">AM80</strain>
    </source>
</reference>
<comment type="caution">
    <text evidence="3">The sequence shown here is derived from an EMBL/GenBank/DDBJ whole genome shotgun (WGS) entry which is preliminary data.</text>
</comment>
<protein>
    <submittedName>
        <fullName evidence="3">Uncharacterized protein</fullName>
    </submittedName>
</protein>
<feature type="region of interest" description="Disordered" evidence="2">
    <location>
        <begin position="99"/>
        <end position="132"/>
    </location>
</feature>
<evidence type="ECO:0000256" key="1">
    <source>
        <dbReference type="SAM" id="Coils"/>
    </source>
</evidence>
<dbReference type="AlphaFoldDB" id="A0A3R7LWB7"/>
<dbReference type="VEuPathDB" id="TriTrypDB:TRSC58_05552"/>